<keyword evidence="2" id="KW-0732">Signal</keyword>
<dbReference type="CDD" id="cd08588">
    <property type="entry name" value="PI-PLCc_At5g67130_like"/>
    <property type="match status" value="1"/>
</dbReference>
<dbReference type="Pfam" id="PF26146">
    <property type="entry name" value="PI-PLC_X"/>
    <property type="match status" value="1"/>
</dbReference>
<dbReference type="Gene3D" id="3.20.20.190">
    <property type="entry name" value="Phosphatidylinositol (PI) phosphodiesterase"/>
    <property type="match status" value="1"/>
</dbReference>
<dbReference type="InterPro" id="IPR051057">
    <property type="entry name" value="PI-PLC_domain"/>
</dbReference>
<feature type="signal peptide" evidence="2">
    <location>
        <begin position="1"/>
        <end position="17"/>
    </location>
</feature>
<dbReference type="AlphaFoldDB" id="A0AAD4KNQ4"/>
<evidence type="ECO:0000256" key="1">
    <source>
        <dbReference type="SAM" id="MobiDB-lite"/>
    </source>
</evidence>
<evidence type="ECO:0000313" key="4">
    <source>
        <dbReference type="Proteomes" id="UP001201262"/>
    </source>
</evidence>
<organism evidence="3 4">
    <name type="scientific">Talaromyces proteolyticus</name>
    <dbReference type="NCBI Taxonomy" id="1131652"/>
    <lineage>
        <taxon>Eukaryota</taxon>
        <taxon>Fungi</taxon>
        <taxon>Dikarya</taxon>
        <taxon>Ascomycota</taxon>
        <taxon>Pezizomycotina</taxon>
        <taxon>Eurotiomycetes</taxon>
        <taxon>Eurotiomycetidae</taxon>
        <taxon>Eurotiales</taxon>
        <taxon>Trichocomaceae</taxon>
        <taxon>Talaromyces</taxon>
        <taxon>Talaromyces sect. Bacilispori</taxon>
    </lineage>
</organism>
<proteinExistence type="predicted"/>
<dbReference type="GO" id="GO:0008081">
    <property type="term" value="F:phosphoric diester hydrolase activity"/>
    <property type="evidence" value="ECO:0007669"/>
    <property type="project" value="InterPro"/>
</dbReference>
<evidence type="ECO:0000256" key="2">
    <source>
        <dbReference type="SAM" id="SignalP"/>
    </source>
</evidence>
<gene>
    <name evidence="3" type="ORF">BGW36DRAFT_301987</name>
</gene>
<dbReference type="GO" id="GO:0006629">
    <property type="term" value="P:lipid metabolic process"/>
    <property type="evidence" value="ECO:0007669"/>
    <property type="project" value="InterPro"/>
</dbReference>
<dbReference type="Proteomes" id="UP001201262">
    <property type="component" value="Unassembled WGS sequence"/>
</dbReference>
<dbReference type="SUPFAM" id="SSF51695">
    <property type="entry name" value="PLC-like phosphodiesterases"/>
    <property type="match status" value="1"/>
</dbReference>
<reference evidence="3" key="1">
    <citation type="submission" date="2021-12" db="EMBL/GenBank/DDBJ databases">
        <title>Convergent genome expansion in fungi linked to evolution of root-endophyte symbiosis.</title>
        <authorList>
            <consortium name="DOE Joint Genome Institute"/>
            <person name="Ke Y.-H."/>
            <person name="Bonito G."/>
            <person name="Liao H.-L."/>
            <person name="Looney B."/>
            <person name="Rojas-Flechas A."/>
            <person name="Nash J."/>
            <person name="Hameed K."/>
            <person name="Schadt C."/>
            <person name="Martin F."/>
            <person name="Crous P.W."/>
            <person name="Miettinen O."/>
            <person name="Magnuson J.K."/>
            <person name="Labbe J."/>
            <person name="Jacobson D."/>
            <person name="Doktycz M.J."/>
            <person name="Veneault-Fourrey C."/>
            <person name="Kuo A."/>
            <person name="Mondo S."/>
            <person name="Calhoun S."/>
            <person name="Riley R."/>
            <person name="Ohm R."/>
            <person name="LaButti K."/>
            <person name="Andreopoulos B."/>
            <person name="Pangilinan J."/>
            <person name="Nolan M."/>
            <person name="Tritt A."/>
            <person name="Clum A."/>
            <person name="Lipzen A."/>
            <person name="Daum C."/>
            <person name="Barry K."/>
            <person name="Grigoriev I.V."/>
            <person name="Vilgalys R."/>
        </authorList>
    </citation>
    <scope>NUCLEOTIDE SEQUENCE</scope>
    <source>
        <strain evidence="3">PMI_201</strain>
    </source>
</reference>
<evidence type="ECO:0000313" key="3">
    <source>
        <dbReference type="EMBL" id="KAH8693280.1"/>
    </source>
</evidence>
<feature type="chain" id="PRO_5042098043" evidence="2">
    <location>
        <begin position="18"/>
        <end position="445"/>
    </location>
</feature>
<sequence length="445" mass="47601">MRPLWIVPALLARAVLAADTTTASTISDTAALTTLSGTNGQLSIDVATGSVTYESVTTTTTMPTGSISAIPTSSGTGNVTGTATSTSTSDTVTVLVGSQGTSQTSNATGTATATAPTVTNTQPCNGYAEFCSRNYSNVTYVAAHNSPFDRQGNLASNQQYGVTTQLNDGIRMLQFQAHYQNETMYLCHTSCDLLNVGTLENYFTTVVQWLQQHPYEVITILMGNYDLVPVGNFTSPIINSGLSKYAYYPSEVPMSLDSWPQLSNMIISGKRAVIFMDYQANQTEVPYILDEFSQLWETPFSPTDRQFPCTVQRPPGLSPEDARNRMYMANHNLNLDVSFAGVSLLVPNTALINVTNGVSGFGSLGAMAENCTADWNRPPNFLLVDYYNEGSVNGSVFEVAAQMNNVTYNGHCCGTTTSAAPISSPSNRLVGVLLAVAISVVLTIV</sequence>
<dbReference type="EMBL" id="JAJTJA010000010">
    <property type="protein sequence ID" value="KAH8693280.1"/>
    <property type="molecule type" value="Genomic_DNA"/>
</dbReference>
<dbReference type="InterPro" id="IPR017946">
    <property type="entry name" value="PLC-like_Pdiesterase_TIM-brl"/>
</dbReference>
<dbReference type="PANTHER" id="PTHR13593">
    <property type="match status" value="1"/>
</dbReference>
<comment type="caution">
    <text evidence="3">The sequence shown here is derived from an EMBL/GenBank/DDBJ whole genome shotgun (WGS) entry which is preliminary data.</text>
</comment>
<accession>A0AAD4KNQ4</accession>
<feature type="region of interest" description="Disordered" evidence="1">
    <location>
        <begin position="64"/>
        <end position="86"/>
    </location>
</feature>
<dbReference type="PANTHER" id="PTHR13593:SF140">
    <property type="entry name" value="PLC-LIKE PHOSPHODIESTERASE"/>
    <property type="match status" value="1"/>
</dbReference>
<dbReference type="RefSeq" id="XP_046069153.1">
    <property type="nucleotide sequence ID" value="XM_046211736.1"/>
</dbReference>
<dbReference type="GeneID" id="70242023"/>
<keyword evidence="4" id="KW-1185">Reference proteome</keyword>
<name>A0AAD4KNQ4_9EURO</name>
<protein>
    <submittedName>
        <fullName evidence="3">PLC-like phosphodiesterase</fullName>
    </submittedName>
</protein>